<evidence type="ECO:0000256" key="1">
    <source>
        <dbReference type="ARBA" id="ARBA00004275"/>
    </source>
</evidence>
<organism evidence="7 8">
    <name type="scientific">Molorchus minor</name>
    <dbReference type="NCBI Taxonomy" id="1323400"/>
    <lineage>
        <taxon>Eukaryota</taxon>
        <taxon>Metazoa</taxon>
        <taxon>Ecdysozoa</taxon>
        <taxon>Arthropoda</taxon>
        <taxon>Hexapoda</taxon>
        <taxon>Insecta</taxon>
        <taxon>Pterygota</taxon>
        <taxon>Neoptera</taxon>
        <taxon>Endopterygota</taxon>
        <taxon>Coleoptera</taxon>
        <taxon>Polyphaga</taxon>
        <taxon>Cucujiformia</taxon>
        <taxon>Chrysomeloidea</taxon>
        <taxon>Cerambycidae</taxon>
        <taxon>Lamiinae</taxon>
        <taxon>Monochamini</taxon>
        <taxon>Molorchus</taxon>
    </lineage>
</organism>
<accession>A0ABQ9IRK7</accession>
<evidence type="ECO:0000313" key="7">
    <source>
        <dbReference type="EMBL" id="KAJ8960395.1"/>
    </source>
</evidence>
<feature type="domain" description="AMP-dependent synthetase/ligase" evidence="5">
    <location>
        <begin position="1"/>
        <end position="117"/>
    </location>
</feature>
<dbReference type="InterPro" id="IPR025110">
    <property type="entry name" value="AMP-bd_C"/>
</dbReference>
<dbReference type="EMBL" id="JAPWTJ010003216">
    <property type="protein sequence ID" value="KAJ8960395.1"/>
    <property type="molecule type" value="Genomic_DNA"/>
</dbReference>
<evidence type="ECO:0000256" key="2">
    <source>
        <dbReference type="ARBA" id="ARBA00006432"/>
    </source>
</evidence>
<reference evidence="7" key="1">
    <citation type="journal article" date="2023" name="Insect Mol. Biol.">
        <title>Genome sequencing provides insights into the evolution of gene families encoding plant cell wall-degrading enzymes in longhorned beetles.</title>
        <authorList>
            <person name="Shin N.R."/>
            <person name="Okamura Y."/>
            <person name="Kirsch R."/>
            <person name="Pauchet Y."/>
        </authorList>
    </citation>
    <scope>NUCLEOTIDE SEQUENCE</scope>
    <source>
        <strain evidence="7">MMC_N1</strain>
    </source>
</reference>
<feature type="domain" description="AMP-binding enzyme C-terminal" evidence="6">
    <location>
        <begin position="167"/>
        <end position="243"/>
    </location>
</feature>
<feature type="non-terminal residue" evidence="7">
    <location>
        <position position="1"/>
    </location>
</feature>
<dbReference type="InterPro" id="IPR042099">
    <property type="entry name" value="ANL_N_sf"/>
</dbReference>
<evidence type="ECO:0000259" key="6">
    <source>
        <dbReference type="Pfam" id="PF13193"/>
    </source>
</evidence>
<dbReference type="InterPro" id="IPR000873">
    <property type="entry name" value="AMP-dep_synth/lig_dom"/>
</dbReference>
<dbReference type="PANTHER" id="PTHR24096">
    <property type="entry name" value="LONG-CHAIN-FATTY-ACID--COA LIGASE"/>
    <property type="match status" value="1"/>
</dbReference>
<evidence type="ECO:0000256" key="4">
    <source>
        <dbReference type="ARBA" id="ARBA00023140"/>
    </source>
</evidence>
<dbReference type="Pfam" id="PF13193">
    <property type="entry name" value="AMP-binding_C"/>
    <property type="match status" value="1"/>
</dbReference>
<keyword evidence="3" id="KW-0436">Ligase</keyword>
<protein>
    <recommendedName>
        <fullName evidence="9">Acyl-coa synthetase</fullName>
    </recommendedName>
</protein>
<keyword evidence="4" id="KW-0576">Peroxisome</keyword>
<proteinExistence type="inferred from homology"/>
<evidence type="ECO:0000259" key="5">
    <source>
        <dbReference type="Pfam" id="PF00501"/>
    </source>
</evidence>
<gene>
    <name evidence="7" type="ORF">NQ317_018670</name>
</gene>
<comment type="caution">
    <text evidence="7">The sequence shown here is derived from an EMBL/GenBank/DDBJ whole genome shotgun (WGS) entry which is preliminary data.</text>
</comment>
<dbReference type="SUPFAM" id="SSF56801">
    <property type="entry name" value="Acetyl-CoA synthetase-like"/>
    <property type="match status" value="1"/>
</dbReference>
<dbReference type="Pfam" id="PF00501">
    <property type="entry name" value="AMP-binding"/>
    <property type="match status" value="1"/>
</dbReference>
<evidence type="ECO:0000313" key="8">
    <source>
        <dbReference type="Proteomes" id="UP001162164"/>
    </source>
</evidence>
<keyword evidence="8" id="KW-1185">Reference proteome</keyword>
<comment type="subcellular location">
    <subcellularLocation>
        <location evidence="1">Peroxisome</location>
    </subcellularLocation>
</comment>
<evidence type="ECO:0000256" key="3">
    <source>
        <dbReference type="ARBA" id="ARBA00022598"/>
    </source>
</evidence>
<name>A0ABQ9IRK7_9CUCU</name>
<dbReference type="Gene3D" id="3.40.50.12780">
    <property type="entry name" value="N-terminal domain of ligase-like"/>
    <property type="match status" value="1"/>
</dbReference>
<comment type="similarity">
    <text evidence="2">Belongs to the ATP-dependent AMP-binding enzyme family.</text>
</comment>
<evidence type="ECO:0008006" key="9">
    <source>
        <dbReference type="Google" id="ProtNLM"/>
    </source>
</evidence>
<dbReference type="PANTHER" id="PTHR24096:SF149">
    <property type="entry name" value="AMP-BINDING DOMAIN-CONTAINING PROTEIN-RELATED"/>
    <property type="match status" value="1"/>
</dbReference>
<dbReference type="Proteomes" id="UP001162164">
    <property type="component" value="Unassembled WGS sequence"/>
</dbReference>
<sequence length="248" mass="27307">VTVMFMAPHLAAEIVHHHVKDADVSSLKIVGVGGFNVTAKLMQDLNTNPPQAVVLNGYGKTECACAIAKFNGTIRKKSQCRSESPHLVVDLDTEQILGPNQSGELRLKSDSLMRGYYKMDSSSAYDSEGYLKTGDRVYYDEEGCLFVTGRVKEMFKYKGWHIVPAILEEVLMSHPAVKEAAVAGVPHETDGEHPMGLVVLHDEFKHVTPTEIEQFVEERVSEAQRLRAGVKIVDNIERTATGKIIGGV</sequence>
<dbReference type="Gene3D" id="3.30.300.30">
    <property type="match status" value="1"/>
</dbReference>
<dbReference type="InterPro" id="IPR045851">
    <property type="entry name" value="AMP-bd_C_sf"/>
</dbReference>